<keyword evidence="1" id="KW-0472">Membrane</keyword>
<accession>A0A2H0NEJ7</accession>
<dbReference type="InterPro" id="IPR046487">
    <property type="entry name" value="DUF6580"/>
</dbReference>
<feature type="transmembrane region" description="Helical" evidence="1">
    <location>
        <begin position="6"/>
        <end position="26"/>
    </location>
</feature>
<name>A0A2H0NEJ7_9BACT</name>
<evidence type="ECO:0000313" key="2">
    <source>
        <dbReference type="EMBL" id="PIR06506.1"/>
    </source>
</evidence>
<protein>
    <recommendedName>
        <fullName evidence="4">Rod shape-determining protein MreD</fullName>
    </recommendedName>
</protein>
<dbReference type="Pfam" id="PF20221">
    <property type="entry name" value="DUF6580"/>
    <property type="match status" value="1"/>
</dbReference>
<sequence length="174" mass="19768">MNTKNLLLILIVSTVVLVARFLPHWPNFSPLASVILFSGVYAKNKKYIILPFIALLFSDFFIGFYHWGIMLSVYGSFAIIALFGLTLKKHKNIVNTISASLGSALFFFCLTNLAVWFFGNWYTHDFAGLTLSYTLAIPFFKNTIMSNLLYTGLLFGSYETLRHLIKNPSLLFNK</sequence>
<organism evidence="2 3">
    <name type="scientific">Candidatus Komeilibacteria bacterium CG11_big_fil_rev_8_21_14_0_20_36_20</name>
    <dbReference type="NCBI Taxonomy" id="1974477"/>
    <lineage>
        <taxon>Bacteria</taxon>
        <taxon>Candidatus Komeiliibacteriota</taxon>
    </lineage>
</organism>
<dbReference type="EMBL" id="PCWQ01000012">
    <property type="protein sequence ID" value="PIR06506.1"/>
    <property type="molecule type" value="Genomic_DNA"/>
</dbReference>
<gene>
    <name evidence="2" type="ORF">COV55_03115</name>
</gene>
<proteinExistence type="predicted"/>
<comment type="caution">
    <text evidence="2">The sequence shown here is derived from an EMBL/GenBank/DDBJ whole genome shotgun (WGS) entry which is preliminary data.</text>
</comment>
<keyword evidence="1" id="KW-0812">Transmembrane</keyword>
<evidence type="ECO:0000313" key="3">
    <source>
        <dbReference type="Proteomes" id="UP000230564"/>
    </source>
</evidence>
<evidence type="ECO:0008006" key="4">
    <source>
        <dbReference type="Google" id="ProtNLM"/>
    </source>
</evidence>
<dbReference type="Proteomes" id="UP000230564">
    <property type="component" value="Unassembled WGS sequence"/>
</dbReference>
<feature type="transmembrane region" description="Helical" evidence="1">
    <location>
        <begin position="139"/>
        <end position="158"/>
    </location>
</feature>
<feature type="transmembrane region" description="Helical" evidence="1">
    <location>
        <begin position="99"/>
        <end position="119"/>
    </location>
</feature>
<dbReference type="AlphaFoldDB" id="A0A2H0NEJ7"/>
<evidence type="ECO:0000256" key="1">
    <source>
        <dbReference type="SAM" id="Phobius"/>
    </source>
</evidence>
<feature type="transmembrane region" description="Helical" evidence="1">
    <location>
        <begin position="71"/>
        <end position="87"/>
    </location>
</feature>
<reference evidence="2 3" key="1">
    <citation type="submission" date="2017-09" db="EMBL/GenBank/DDBJ databases">
        <title>Depth-based differentiation of microbial function through sediment-hosted aquifers and enrichment of novel symbionts in the deep terrestrial subsurface.</title>
        <authorList>
            <person name="Probst A.J."/>
            <person name="Ladd B."/>
            <person name="Jarett J.K."/>
            <person name="Geller-Mcgrath D.E."/>
            <person name="Sieber C.M."/>
            <person name="Emerson J.B."/>
            <person name="Anantharaman K."/>
            <person name="Thomas B.C."/>
            <person name="Malmstrom R."/>
            <person name="Stieglmeier M."/>
            <person name="Klingl A."/>
            <person name="Woyke T."/>
            <person name="Ryan C.M."/>
            <person name="Banfield J.F."/>
        </authorList>
    </citation>
    <scope>NUCLEOTIDE SEQUENCE [LARGE SCALE GENOMIC DNA]</scope>
    <source>
        <strain evidence="2">CG11_big_fil_rev_8_21_14_0_20_36_20</strain>
    </source>
</reference>
<keyword evidence="1" id="KW-1133">Transmembrane helix</keyword>